<dbReference type="PROSITE" id="PS50048">
    <property type="entry name" value="ZN2_CY6_FUNGAL_2"/>
    <property type="match status" value="1"/>
</dbReference>
<accession>A0A5N6V9Q1</accession>
<dbReference type="OrthoDB" id="416217at2759"/>
<organism evidence="6 7">
    <name type="scientific">Aspergillus tamarii</name>
    <dbReference type="NCBI Taxonomy" id="41984"/>
    <lineage>
        <taxon>Eukaryota</taxon>
        <taxon>Fungi</taxon>
        <taxon>Dikarya</taxon>
        <taxon>Ascomycota</taxon>
        <taxon>Pezizomycotina</taxon>
        <taxon>Eurotiomycetes</taxon>
        <taxon>Eurotiomycetidae</taxon>
        <taxon>Eurotiales</taxon>
        <taxon>Aspergillaceae</taxon>
        <taxon>Aspergillus</taxon>
        <taxon>Aspergillus subgen. Circumdati</taxon>
    </lineage>
</organism>
<gene>
    <name evidence="6" type="ORF">BDV40DRAFT_252418</name>
</gene>
<dbReference type="InterPro" id="IPR001138">
    <property type="entry name" value="Zn2Cys6_DnaBD"/>
</dbReference>
<dbReference type="Gene3D" id="4.10.240.10">
    <property type="entry name" value="Zn(2)-C6 fungal-type DNA-binding domain"/>
    <property type="match status" value="1"/>
</dbReference>
<evidence type="ECO:0000313" key="7">
    <source>
        <dbReference type="Proteomes" id="UP000326950"/>
    </source>
</evidence>
<dbReference type="PROSITE" id="PS00463">
    <property type="entry name" value="ZN2_CY6_FUNGAL_1"/>
    <property type="match status" value="1"/>
</dbReference>
<dbReference type="PANTHER" id="PTHR47784:SF5">
    <property type="entry name" value="STEROL UPTAKE CONTROL PROTEIN 2"/>
    <property type="match status" value="1"/>
</dbReference>
<dbReference type="InterPro" id="IPR053157">
    <property type="entry name" value="Sterol_Uptake_Regulator"/>
</dbReference>
<dbReference type="Pfam" id="PF11951">
    <property type="entry name" value="Fungal_trans_2"/>
    <property type="match status" value="1"/>
</dbReference>
<dbReference type="AlphaFoldDB" id="A0A5N6V9Q1"/>
<dbReference type="EMBL" id="ML738588">
    <property type="protein sequence ID" value="KAE8167624.1"/>
    <property type="molecule type" value="Genomic_DNA"/>
</dbReference>
<dbReference type="InterPro" id="IPR021858">
    <property type="entry name" value="Fun_TF"/>
</dbReference>
<keyword evidence="7" id="KW-1185">Reference proteome</keyword>
<dbReference type="Proteomes" id="UP000326950">
    <property type="component" value="Unassembled WGS sequence"/>
</dbReference>
<dbReference type="GO" id="GO:0008270">
    <property type="term" value="F:zinc ion binding"/>
    <property type="evidence" value="ECO:0007669"/>
    <property type="project" value="InterPro"/>
</dbReference>
<dbReference type="GO" id="GO:0001228">
    <property type="term" value="F:DNA-binding transcription activator activity, RNA polymerase II-specific"/>
    <property type="evidence" value="ECO:0007669"/>
    <property type="project" value="TreeGrafter"/>
</dbReference>
<reference evidence="6 7" key="1">
    <citation type="submission" date="2019-04" db="EMBL/GenBank/DDBJ databases">
        <title>Friends and foes A comparative genomics study of 23 Aspergillus species from section Flavi.</title>
        <authorList>
            <consortium name="DOE Joint Genome Institute"/>
            <person name="Kjaerbolling I."/>
            <person name="Vesth T."/>
            <person name="Frisvad J.C."/>
            <person name="Nybo J.L."/>
            <person name="Theobald S."/>
            <person name="Kildgaard S."/>
            <person name="Isbrandt T."/>
            <person name="Kuo A."/>
            <person name="Sato A."/>
            <person name="Lyhne E.K."/>
            <person name="Kogle M.E."/>
            <person name="Wiebenga A."/>
            <person name="Kun R.S."/>
            <person name="Lubbers R.J."/>
            <person name="Makela M.R."/>
            <person name="Barry K."/>
            <person name="Chovatia M."/>
            <person name="Clum A."/>
            <person name="Daum C."/>
            <person name="Haridas S."/>
            <person name="He G."/>
            <person name="LaButti K."/>
            <person name="Lipzen A."/>
            <person name="Mondo S."/>
            <person name="Riley R."/>
            <person name="Salamov A."/>
            <person name="Simmons B.A."/>
            <person name="Magnuson J.K."/>
            <person name="Henrissat B."/>
            <person name="Mortensen U.H."/>
            <person name="Larsen T.O."/>
            <person name="Devries R.P."/>
            <person name="Grigoriev I.V."/>
            <person name="Machida M."/>
            <person name="Baker S.E."/>
            <person name="Andersen M.R."/>
        </authorList>
    </citation>
    <scope>NUCLEOTIDE SEQUENCE [LARGE SCALE GENOMIC DNA]</scope>
    <source>
        <strain evidence="6 7">CBS 117626</strain>
    </source>
</reference>
<dbReference type="PANTHER" id="PTHR47784">
    <property type="entry name" value="STEROL UPTAKE CONTROL PROTEIN 2"/>
    <property type="match status" value="1"/>
</dbReference>
<keyword evidence="4" id="KW-0539">Nucleus</keyword>
<keyword evidence="2" id="KW-0238">DNA-binding</keyword>
<feature type="domain" description="Zn(2)-C6 fungal-type" evidence="5">
    <location>
        <begin position="16"/>
        <end position="46"/>
    </location>
</feature>
<evidence type="ECO:0000259" key="5">
    <source>
        <dbReference type="PROSITE" id="PS50048"/>
    </source>
</evidence>
<proteinExistence type="predicted"/>
<sequence>MLMTMSRRPHKKSRKGCQQCKERKVKCDEGRPACANCTKRGVECFFQPPGATTRSKSRTCQAQQRSLENVGEEISTTMHGDHGKGTTPAMGIAEMILLHQYSVSTCFTISRNLALQTVWQVHIPHFGFSSPIVLRGIMALAALHLAYTNPEQEHSYIGQADFHHDIALQMATSALQNINKENASSIYLFSLLTCIISCARPRRPGNFWEVSDRIIEWLNLSRGTVSILCLDTESSFVGNGSLAPLFILGHRRSLAWEARSAYSQPFLADLKQLFEDTVQDPAELQCYRESLENLSKSFATISEIGSHNCETTDIFMWLVKSPDHYLHLFHQRKPEALVIFGFFCVIIRELEWTWWMQGMSSHLLQGILLHLGEEHRCWLHWPMQQLGLVPSFT</sequence>
<dbReference type="Pfam" id="PF00172">
    <property type="entry name" value="Zn_clus"/>
    <property type="match status" value="1"/>
</dbReference>
<dbReference type="SUPFAM" id="SSF57701">
    <property type="entry name" value="Zn2/Cys6 DNA-binding domain"/>
    <property type="match status" value="1"/>
</dbReference>
<protein>
    <recommendedName>
        <fullName evidence="5">Zn(2)-C6 fungal-type domain-containing protein</fullName>
    </recommendedName>
</protein>
<name>A0A5N6V9Q1_ASPTM</name>
<evidence type="ECO:0000256" key="1">
    <source>
        <dbReference type="ARBA" id="ARBA00023015"/>
    </source>
</evidence>
<dbReference type="GO" id="GO:0003677">
    <property type="term" value="F:DNA binding"/>
    <property type="evidence" value="ECO:0007669"/>
    <property type="project" value="UniProtKB-KW"/>
</dbReference>
<evidence type="ECO:0000256" key="2">
    <source>
        <dbReference type="ARBA" id="ARBA00023125"/>
    </source>
</evidence>
<evidence type="ECO:0000313" key="6">
    <source>
        <dbReference type="EMBL" id="KAE8167624.1"/>
    </source>
</evidence>
<keyword evidence="1" id="KW-0805">Transcription regulation</keyword>
<dbReference type="SMART" id="SM00066">
    <property type="entry name" value="GAL4"/>
    <property type="match status" value="1"/>
</dbReference>
<dbReference type="InterPro" id="IPR036864">
    <property type="entry name" value="Zn2-C6_fun-type_DNA-bd_sf"/>
</dbReference>
<evidence type="ECO:0000256" key="3">
    <source>
        <dbReference type="ARBA" id="ARBA00023163"/>
    </source>
</evidence>
<evidence type="ECO:0000256" key="4">
    <source>
        <dbReference type="ARBA" id="ARBA00023242"/>
    </source>
</evidence>
<dbReference type="CDD" id="cd00067">
    <property type="entry name" value="GAL4"/>
    <property type="match status" value="1"/>
</dbReference>
<keyword evidence="3" id="KW-0804">Transcription</keyword>